<gene>
    <name evidence="2" type="ORF">SLAV_01845</name>
</gene>
<evidence type="ECO:0000256" key="1">
    <source>
        <dbReference type="SAM" id="MobiDB-lite"/>
    </source>
</evidence>
<dbReference type="AlphaFoldDB" id="A0A2K8P962"/>
<evidence type="ECO:0000313" key="3">
    <source>
        <dbReference type="Proteomes" id="UP000231791"/>
    </source>
</evidence>
<protein>
    <submittedName>
        <fullName evidence="2">Uncharacterized protein</fullName>
    </submittedName>
</protein>
<sequence length="98" mass="10701">MSGIRPVLRLGEVLTSCVVRSAEGIESFQPERAYDVDIEIVFWQEYGNLFSPEAPVRLYDGSRLIATCEYLPLLKTDVAAGGASPNRSPVSAKQPSIT</sequence>
<reference evidence="2 3" key="1">
    <citation type="submission" date="2017-11" db="EMBL/GenBank/DDBJ databases">
        <title>Complete genome sequence of Streptomyces lavendulae subsp. lavendulae CCM 3239 (formerly 'Streptomyces aureofaciens CCM 3239'), the producer of the angucycline-type antibiotic auricin.</title>
        <authorList>
            <person name="Busche T."/>
            <person name="Novakova R."/>
            <person name="Al'Dilaimi A."/>
            <person name="Homerova D."/>
            <person name="Feckova L."/>
            <person name="Rezuchova B."/>
            <person name="Mingyar E."/>
            <person name="Csolleiova D."/>
            <person name="Bekeova C."/>
            <person name="Winkler A."/>
            <person name="Sevcikova B."/>
            <person name="Kalinowski J."/>
            <person name="Kormanec J."/>
            <person name="Ruckert C."/>
        </authorList>
    </citation>
    <scope>NUCLEOTIDE SEQUENCE [LARGE SCALE GENOMIC DNA]</scope>
    <source>
        <strain evidence="2 3">CCM 3239</strain>
    </source>
</reference>
<accession>A0A2K8P962</accession>
<organism evidence="2 3">
    <name type="scientific">Streptomyces lavendulae subsp. lavendulae</name>
    <dbReference type="NCBI Taxonomy" id="58340"/>
    <lineage>
        <taxon>Bacteria</taxon>
        <taxon>Bacillati</taxon>
        <taxon>Actinomycetota</taxon>
        <taxon>Actinomycetes</taxon>
        <taxon>Kitasatosporales</taxon>
        <taxon>Streptomycetaceae</taxon>
        <taxon>Streptomyces</taxon>
    </lineage>
</organism>
<feature type="region of interest" description="Disordered" evidence="1">
    <location>
        <begin position="79"/>
        <end position="98"/>
    </location>
</feature>
<dbReference type="EMBL" id="CP024985">
    <property type="protein sequence ID" value="ATZ22293.1"/>
    <property type="molecule type" value="Genomic_DNA"/>
</dbReference>
<keyword evidence="3" id="KW-1185">Reference proteome</keyword>
<name>A0A2K8P962_STRLA</name>
<dbReference type="Proteomes" id="UP000231791">
    <property type="component" value="Chromosome"/>
</dbReference>
<dbReference type="GeneID" id="49381547"/>
<dbReference type="RefSeq" id="WP_030226647.1">
    <property type="nucleotide sequence ID" value="NZ_CP024985.1"/>
</dbReference>
<dbReference type="KEGG" id="slx:SLAV_01845"/>
<feature type="compositionally biased region" description="Polar residues" evidence="1">
    <location>
        <begin position="85"/>
        <end position="98"/>
    </location>
</feature>
<proteinExistence type="predicted"/>
<evidence type="ECO:0000313" key="2">
    <source>
        <dbReference type="EMBL" id="ATZ22293.1"/>
    </source>
</evidence>